<protein>
    <submittedName>
        <fullName evidence="4">DDE_4 domain-containing protein</fullName>
    </submittedName>
</protein>
<accession>A0A1Q3CQ09</accession>
<comment type="cofactor">
    <cofactor evidence="1">
        <name>a divalent metal cation</name>
        <dbReference type="ChEBI" id="CHEBI:60240"/>
    </cofactor>
</comment>
<gene>
    <name evidence="4" type="ORF">CFOL_v3_25769</name>
</gene>
<evidence type="ECO:0000259" key="3">
    <source>
        <dbReference type="Pfam" id="PF13359"/>
    </source>
</evidence>
<dbReference type="InterPro" id="IPR027806">
    <property type="entry name" value="HARBI1_dom"/>
</dbReference>
<dbReference type="AlphaFoldDB" id="A0A1Q3CQ09"/>
<evidence type="ECO:0000313" key="5">
    <source>
        <dbReference type="Proteomes" id="UP000187406"/>
    </source>
</evidence>
<dbReference type="InParanoid" id="A0A1Q3CQ09"/>
<dbReference type="Proteomes" id="UP000187406">
    <property type="component" value="Unassembled WGS sequence"/>
</dbReference>
<dbReference type="OrthoDB" id="1681765at2759"/>
<evidence type="ECO:0000313" key="4">
    <source>
        <dbReference type="EMBL" id="GAV82317.1"/>
    </source>
</evidence>
<evidence type="ECO:0000256" key="2">
    <source>
        <dbReference type="ARBA" id="ARBA00022723"/>
    </source>
</evidence>
<name>A0A1Q3CQ09_CEPFO</name>
<feature type="domain" description="DDE Tnp4" evidence="3">
    <location>
        <begin position="21"/>
        <end position="72"/>
    </location>
</feature>
<dbReference type="EMBL" id="BDDD01002604">
    <property type="protein sequence ID" value="GAV82317.1"/>
    <property type="molecule type" value="Genomic_DNA"/>
</dbReference>
<comment type="caution">
    <text evidence="4">The sequence shown here is derived from an EMBL/GenBank/DDBJ whole genome shotgun (WGS) entry which is preliminary data.</text>
</comment>
<reference evidence="5" key="1">
    <citation type="submission" date="2016-04" db="EMBL/GenBank/DDBJ databases">
        <title>Cephalotus genome sequencing.</title>
        <authorList>
            <person name="Fukushima K."/>
            <person name="Hasebe M."/>
            <person name="Fang X."/>
        </authorList>
    </citation>
    <scope>NUCLEOTIDE SEQUENCE [LARGE SCALE GENOMIC DNA]</scope>
    <source>
        <strain evidence="5">cv. St1</strain>
    </source>
</reference>
<dbReference type="Pfam" id="PF13359">
    <property type="entry name" value="DDE_Tnp_4"/>
    <property type="match status" value="1"/>
</dbReference>
<keyword evidence="5" id="KW-1185">Reference proteome</keyword>
<sequence>MAPYRNVWFWLGDFRRKHAMTIEEKFNRAHAKLRNVIQRAYGVLKARFPILDKMAPYPFNVHRNVVNSCFTVNNFIRKEKINDEFFAQHEEVTEQVGQEKEVEFATKGSHWGAGLIQFMSNMREEIAVQLIGNI</sequence>
<keyword evidence="2" id="KW-0479">Metal-binding</keyword>
<dbReference type="GO" id="GO:0046872">
    <property type="term" value="F:metal ion binding"/>
    <property type="evidence" value="ECO:0007669"/>
    <property type="project" value="UniProtKB-KW"/>
</dbReference>
<organism evidence="4 5">
    <name type="scientific">Cephalotus follicularis</name>
    <name type="common">Albany pitcher plant</name>
    <dbReference type="NCBI Taxonomy" id="3775"/>
    <lineage>
        <taxon>Eukaryota</taxon>
        <taxon>Viridiplantae</taxon>
        <taxon>Streptophyta</taxon>
        <taxon>Embryophyta</taxon>
        <taxon>Tracheophyta</taxon>
        <taxon>Spermatophyta</taxon>
        <taxon>Magnoliopsida</taxon>
        <taxon>eudicotyledons</taxon>
        <taxon>Gunneridae</taxon>
        <taxon>Pentapetalae</taxon>
        <taxon>rosids</taxon>
        <taxon>fabids</taxon>
        <taxon>Oxalidales</taxon>
        <taxon>Cephalotaceae</taxon>
        <taxon>Cephalotus</taxon>
    </lineage>
</organism>
<evidence type="ECO:0000256" key="1">
    <source>
        <dbReference type="ARBA" id="ARBA00001968"/>
    </source>
</evidence>
<proteinExistence type="predicted"/>
<dbReference type="STRING" id="3775.A0A1Q3CQ09"/>